<accession>A0AA86JU21</accession>
<dbReference type="RefSeq" id="WP_210886227.1">
    <property type="nucleotide sequence ID" value="NZ_CAKJVE010000004.1"/>
</dbReference>
<evidence type="ECO:0000313" key="1">
    <source>
        <dbReference type="EMBL" id="CAG9703506.1"/>
    </source>
</evidence>
<dbReference type="Gene3D" id="3.40.50.620">
    <property type="entry name" value="HUPs"/>
    <property type="match status" value="1"/>
</dbReference>
<comment type="caution">
    <text evidence="1">The sequence shown here is derived from an EMBL/GenBank/DDBJ whole genome shotgun (WGS) entry which is preliminary data.</text>
</comment>
<dbReference type="Proteomes" id="UP000789738">
    <property type="component" value="Unassembled WGS sequence"/>
</dbReference>
<name>A0AA86JU21_9CLOT</name>
<evidence type="ECO:0008006" key="3">
    <source>
        <dbReference type="Google" id="ProtNLM"/>
    </source>
</evidence>
<organism evidence="1 2">
    <name type="scientific">Clostridium neonatale</name>
    <dbReference type="NCBI Taxonomy" id="137838"/>
    <lineage>
        <taxon>Bacteria</taxon>
        <taxon>Bacillati</taxon>
        <taxon>Bacillota</taxon>
        <taxon>Clostridia</taxon>
        <taxon>Eubacteriales</taxon>
        <taxon>Clostridiaceae</taxon>
        <taxon>Clostridium</taxon>
    </lineage>
</organism>
<reference evidence="1" key="1">
    <citation type="submission" date="2021-10" db="EMBL/GenBank/DDBJ databases">
        <authorList>
            <person name="Mesa V."/>
        </authorList>
    </citation>
    <scope>NUCLEOTIDE SEQUENCE</scope>
    <source>
        <strain evidence="1">CC3_PB</strain>
    </source>
</reference>
<dbReference type="NCBIfam" id="NF041925">
    <property type="entry name" value="QatC"/>
    <property type="match status" value="1"/>
</dbReference>
<dbReference type="InterPro" id="IPR049676">
    <property type="entry name" value="QatC"/>
</dbReference>
<sequence>MKFWIDKENEMCPDDIWKDSYVFTLTREKYSTIFTGIADTWYRMDCLQIPEIFEDLFVIGISIFALDKRISRRLFKDCWTRNISVSIPVLKFDNWVGTEKKWNNTLGFLTGDKWDIHFRECKKVYSKRENPNRIHLNIDECDCISLFSGGLDSYCGAIKLLEDGKSPCLIGHNEYPKLRKKQAEFVDDFQKIYKNQKIKFISFSANSRAPKNIDDAQLIGSENTSRGRSLLFLCAALSIAGILGNNIPVYIPENGFIGLNIPLTNSRKGTCSTRTTHPYFLNSFLEILKYVGIENPIINFFAYSTKREIVNSVKNKEAFKIHYMDTISCSHPCLARYNKKGHNEYPINCGYCYPCLIRKSSVLDARDNKYSYAAETKEFLKEYCETEKASDLRAVISSVYRYKKLDDEKIKEMIRCYGHLNEESVEKFLSVYKSTMNDLIELFSNDDELKKLIGD</sequence>
<dbReference type="InterPro" id="IPR014729">
    <property type="entry name" value="Rossmann-like_a/b/a_fold"/>
</dbReference>
<dbReference type="EMBL" id="CAKJVE010000004">
    <property type="protein sequence ID" value="CAG9703506.1"/>
    <property type="molecule type" value="Genomic_DNA"/>
</dbReference>
<gene>
    <name evidence="1" type="ORF">CNEO_40671</name>
</gene>
<protein>
    <recommendedName>
        <fullName evidence="3">7-cyano-7-deazaguanine synthase</fullName>
    </recommendedName>
</protein>
<dbReference type="AlphaFoldDB" id="A0AA86JU21"/>
<proteinExistence type="predicted"/>
<dbReference type="SUPFAM" id="SSF52402">
    <property type="entry name" value="Adenine nucleotide alpha hydrolases-like"/>
    <property type="match status" value="1"/>
</dbReference>
<evidence type="ECO:0000313" key="2">
    <source>
        <dbReference type="Proteomes" id="UP000789738"/>
    </source>
</evidence>